<proteinExistence type="inferred from homology"/>
<protein>
    <submittedName>
        <fullName evidence="9">Asparaginase</fullName>
    </submittedName>
</protein>
<evidence type="ECO:0000259" key="7">
    <source>
        <dbReference type="Pfam" id="PF00710"/>
    </source>
</evidence>
<name>A0A4Z0C0M3_9BURK</name>
<evidence type="ECO:0000256" key="2">
    <source>
        <dbReference type="ARBA" id="ARBA00022801"/>
    </source>
</evidence>
<evidence type="ECO:0000313" key="9">
    <source>
        <dbReference type="EMBL" id="TFZ04761.1"/>
    </source>
</evidence>
<dbReference type="GO" id="GO:0004067">
    <property type="term" value="F:asparaginase activity"/>
    <property type="evidence" value="ECO:0007669"/>
    <property type="project" value="UniProtKB-UniRule"/>
</dbReference>
<dbReference type="InterPro" id="IPR027475">
    <property type="entry name" value="Asparaginase/glutaminase_AS2"/>
</dbReference>
<feature type="domain" description="Asparaginase/glutaminase C-terminal" evidence="8">
    <location>
        <begin position="217"/>
        <end position="309"/>
    </location>
</feature>
<dbReference type="PROSITE" id="PS51732">
    <property type="entry name" value="ASN_GLN_ASE_3"/>
    <property type="match status" value="1"/>
</dbReference>
<dbReference type="CDD" id="cd08964">
    <property type="entry name" value="L-asparaginase_II"/>
    <property type="match status" value="1"/>
</dbReference>
<gene>
    <name evidence="9" type="ORF">EZ242_03150</name>
</gene>
<comment type="similarity">
    <text evidence="1">Belongs to the asparaginase 1 family.</text>
</comment>
<dbReference type="GO" id="GO:0006528">
    <property type="term" value="P:asparagine metabolic process"/>
    <property type="evidence" value="ECO:0007669"/>
    <property type="project" value="InterPro"/>
</dbReference>
<dbReference type="PRINTS" id="PR00139">
    <property type="entry name" value="ASNGLNASE"/>
</dbReference>
<dbReference type="PIRSF" id="PIRSF001220">
    <property type="entry name" value="L-ASNase_gatD"/>
    <property type="match status" value="1"/>
</dbReference>
<evidence type="ECO:0000256" key="4">
    <source>
        <dbReference type="PIRSR" id="PIRSR001220-2"/>
    </source>
</evidence>
<dbReference type="RefSeq" id="WP_135283643.1">
    <property type="nucleotide sequence ID" value="NZ_SMLL01000001.1"/>
</dbReference>
<accession>A0A4Z0C0M3</accession>
<evidence type="ECO:0000256" key="5">
    <source>
        <dbReference type="PROSITE-ProRule" id="PRU10099"/>
    </source>
</evidence>
<evidence type="ECO:0000259" key="8">
    <source>
        <dbReference type="Pfam" id="PF17763"/>
    </source>
</evidence>
<dbReference type="InterPro" id="IPR036152">
    <property type="entry name" value="Asp/glu_Ase-like_sf"/>
</dbReference>
<evidence type="ECO:0000256" key="6">
    <source>
        <dbReference type="PROSITE-ProRule" id="PRU10100"/>
    </source>
</evidence>
<dbReference type="Proteomes" id="UP000297564">
    <property type="component" value="Unassembled WGS sequence"/>
</dbReference>
<feature type="active site" description="O-isoaspartyl threonine intermediate" evidence="3">
    <location>
        <position position="14"/>
    </location>
</feature>
<dbReference type="InterPro" id="IPR020827">
    <property type="entry name" value="Asparaginase/glutaminase_AS1"/>
</dbReference>
<feature type="binding site" evidence="4">
    <location>
        <begin position="93"/>
        <end position="94"/>
    </location>
    <ligand>
        <name>substrate</name>
    </ligand>
</feature>
<evidence type="ECO:0000256" key="3">
    <source>
        <dbReference type="PIRSR" id="PIRSR001220-1"/>
    </source>
</evidence>
<dbReference type="Gene3D" id="3.40.50.1170">
    <property type="entry name" value="L-asparaginase, N-terminal domain"/>
    <property type="match status" value="1"/>
</dbReference>
<dbReference type="SMART" id="SM00870">
    <property type="entry name" value="Asparaginase"/>
    <property type="match status" value="1"/>
</dbReference>
<dbReference type="PROSITE" id="PS00917">
    <property type="entry name" value="ASN_GLN_ASE_2"/>
    <property type="match status" value="1"/>
</dbReference>
<keyword evidence="10" id="KW-1185">Reference proteome</keyword>
<feature type="active site" evidence="5">
    <location>
        <position position="14"/>
    </location>
</feature>
<dbReference type="AlphaFoldDB" id="A0A4Z0C0M3"/>
<dbReference type="EMBL" id="SMLL01000001">
    <property type="protein sequence ID" value="TFZ04761.1"/>
    <property type="molecule type" value="Genomic_DNA"/>
</dbReference>
<dbReference type="PANTHER" id="PTHR11707:SF28">
    <property type="entry name" value="60 KDA LYSOPHOSPHOLIPASE"/>
    <property type="match status" value="1"/>
</dbReference>
<dbReference type="SFLD" id="SFLDS00057">
    <property type="entry name" value="Glutaminase/Asparaginase"/>
    <property type="match status" value="1"/>
</dbReference>
<dbReference type="Gene3D" id="3.40.50.40">
    <property type="match status" value="1"/>
</dbReference>
<sequence>MVAQNIVVLGTGGTIAGTAADPLDHLGYTPAQLAVDQLVSAVPPLAGWLLVAEQVAQVDSKDMDETVWRQLALRCAHWLAREDVQGLVVTHGTDTLEETAFFLCSVLATDKPVVLTCAMRPASALMPDGPQNLFDAACVARCPGARGVLAVCAGRVHGALEVHKRHSYQLDAFDSGEAGPVAVVEDGRVRLLREWPSAQALQPGLLDQLVEDKPWPRVVIVSSHAGVDGELVDALVAQGVAGIVVAGTGNGTVHRRLEAALLRALDAGVAVLRSTRCEGGRVLAHAGDRLPDAGGLSPVKARIHLQLSLLARGVG</sequence>
<dbReference type="InterPro" id="IPR027474">
    <property type="entry name" value="L-asparaginase_N"/>
</dbReference>
<feature type="active site" evidence="6">
    <location>
        <position position="93"/>
    </location>
</feature>
<dbReference type="PIRSF" id="PIRSF500176">
    <property type="entry name" value="L_ASNase"/>
    <property type="match status" value="1"/>
</dbReference>
<reference evidence="9 10" key="1">
    <citation type="submission" date="2019-03" db="EMBL/GenBank/DDBJ databases">
        <title>Ramlibacter rhizophilus CCTCC AB2015357, whole genome shotgun sequence.</title>
        <authorList>
            <person name="Zhang X."/>
            <person name="Feng G."/>
            <person name="Zhu H."/>
        </authorList>
    </citation>
    <scope>NUCLEOTIDE SEQUENCE [LARGE SCALE GENOMIC DNA]</scope>
    <source>
        <strain evidence="9 10">CCTCC AB2015357</strain>
    </source>
</reference>
<dbReference type="PROSITE" id="PS00144">
    <property type="entry name" value="ASN_GLN_ASE_1"/>
    <property type="match status" value="1"/>
</dbReference>
<dbReference type="OrthoDB" id="9788068at2"/>
<evidence type="ECO:0000256" key="1">
    <source>
        <dbReference type="ARBA" id="ARBA00010518"/>
    </source>
</evidence>
<dbReference type="PANTHER" id="PTHR11707">
    <property type="entry name" value="L-ASPARAGINASE"/>
    <property type="match status" value="1"/>
</dbReference>
<dbReference type="InterPro" id="IPR004550">
    <property type="entry name" value="AsnASE_II"/>
</dbReference>
<dbReference type="InterPro" id="IPR037152">
    <property type="entry name" value="L-asparaginase_N_sf"/>
</dbReference>
<organism evidence="9 10">
    <name type="scientific">Ramlibacter rhizophilus</name>
    <dbReference type="NCBI Taxonomy" id="1781167"/>
    <lineage>
        <taxon>Bacteria</taxon>
        <taxon>Pseudomonadati</taxon>
        <taxon>Pseudomonadota</taxon>
        <taxon>Betaproteobacteria</taxon>
        <taxon>Burkholderiales</taxon>
        <taxon>Comamonadaceae</taxon>
        <taxon>Ramlibacter</taxon>
    </lineage>
</organism>
<dbReference type="Pfam" id="PF17763">
    <property type="entry name" value="Asparaginase_C"/>
    <property type="match status" value="1"/>
</dbReference>
<feature type="domain" description="L-asparaginase N-terminal" evidence="7">
    <location>
        <begin position="5"/>
        <end position="194"/>
    </location>
</feature>
<keyword evidence="2" id="KW-0378">Hydrolase</keyword>
<dbReference type="InterPro" id="IPR027473">
    <property type="entry name" value="L-asparaginase_C"/>
</dbReference>
<dbReference type="SUPFAM" id="SSF53774">
    <property type="entry name" value="Glutaminase/Asparaginase"/>
    <property type="match status" value="1"/>
</dbReference>
<evidence type="ECO:0000313" key="10">
    <source>
        <dbReference type="Proteomes" id="UP000297564"/>
    </source>
</evidence>
<comment type="caution">
    <text evidence="9">The sequence shown here is derived from an EMBL/GenBank/DDBJ whole genome shotgun (WGS) entry which is preliminary data.</text>
</comment>
<feature type="binding site" evidence="4">
    <location>
        <position position="60"/>
    </location>
    <ligand>
        <name>substrate</name>
    </ligand>
</feature>
<dbReference type="Pfam" id="PF00710">
    <property type="entry name" value="Asparaginase"/>
    <property type="match status" value="1"/>
</dbReference>
<dbReference type="InterPro" id="IPR006034">
    <property type="entry name" value="Asparaginase/glutaminase-like"/>
</dbReference>
<dbReference type="FunFam" id="3.40.50.1170:FF:000001">
    <property type="entry name" value="L-asparaginase 2"/>
    <property type="match status" value="1"/>
</dbReference>
<dbReference type="InterPro" id="IPR040919">
    <property type="entry name" value="Asparaginase_C"/>
</dbReference>